<sequence length="427" mass="47754">MAASEPEHGYIEEVESLNDYRPGGYHPIQIDHRLHERYRIVHKLGHGTFSTVWLAIDERTSNYVAVKGGTADADTKEVEILSRLTTGVSDRSQAAPEASMMIPTVMGRFSLDGPNGTHPCLVTAPARCSLIAAKEASDSRLFQLDVAWSLAAQLAMAVSFVHSQGYAHGDLHLGNLLLQLPHSFNDLSIDQLYSKIGAPKLKPVIRLDKPSASPAAGVPSHAVPPVWLGIASDKITLKEAKLLLTDFGVAFRPSDKSRFDSYTPLVIRAPEAFCEPTTPLSFASDIWSLACIIFELFAHRSLIDGTFFAPQDEITAQQIHLQGLLPSDWWHNWEQRAKWFDEAGGSLENERDIWRWDRRFGQWVQEPRQHFGMTVVDEEEKAALLEMLQCMLAWRPSDRPDAAAVLNMTWMKKWALPAYEGSRKDCV</sequence>
<dbReference type="PROSITE" id="PS50011">
    <property type="entry name" value="PROTEIN_KINASE_DOM"/>
    <property type="match status" value="1"/>
</dbReference>
<evidence type="ECO:0000256" key="5">
    <source>
        <dbReference type="ARBA" id="ARBA00022840"/>
    </source>
</evidence>
<dbReference type="Proteomes" id="UP001232148">
    <property type="component" value="Unassembled WGS sequence"/>
</dbReference>
<dbReference type="EMBL" id="MU842824">
    <property type="protein sequence ID" value="KAK2033219.1"/>
    <property type="molecule type" value="Genomic_DNA"/>
</dbReference>
<dbReference type="GO" id="GO:0005524">
    <property type="term" value="F:ATP binding"/>
    <property type="evidence" value="ECO:0007669"/>
    <property type="project" value="UniProtKB-UniRule"/>
</dbReference>
<dbReference type="GO" id="GO:0004674">
    <property type="term" value="F:protein serine/threonine kinase activity"/>
    <property type="evidence" value="ECO:0007669"/>
    <property type="project" value="UniProtKB-KW"/>
</dbReference>
<dbReference type="InterPro" id="IPR000719">
    <property type="entry name" value="Prot_kinase_dom"/>
</dbReference>
<protein>
    <submittedName>
        <fullName evidence="8">Kinase-like protein</fullName>
    </submittedName>
</protein>
<keyword evidence="5 6" id="KW-0067">ATP-binding</keyword>
<evidence type="ECO:0000256" key="1">
    <source>
        <dbReference type="ARBA" id="ARBA00022527"/>
    </source>
</evidence>
<accession>A0AAD9HSM5</accession>
<evidence type="ECO:0000256" key="6">
    <source>
        <dbReference type="PROSITE-ProRule" id="PRU10141"/>
    </source>
</evidence>
<evidence type="ECO:0000259" key="7">
    <source>
        <dbReference type="PROSITE" id="PS50011"/>
    </source>
</evidence>
<comment type="caution">
    <text evidence="8">The sequence shown here is derived from an EMBL/GenBank/DDBJ whole genome shotgun (WGS) entry which is preliminary data.</text>
</comment>
<organism evidence="8 9">
    <name type="scientific">Colletotrichum zoysiae</name>
    <dbReference type="NCBI Taxonomy" id="1216348"/>
    <lineage>
        <taxon>Eukaryota</taxon>
        <taxon>Fungi</taxon>
        <taxon>Dikarya</taxon>
        <taxon>Ascomycota</taxon>
        <taxon>Pezizomycotina</taxon>
        <taxon>Sordariomycetes</taxon>
        <taxon>Hypocreomycetidae</taxon>
        <taxon>Glomerellales</taxon>
        <taxon>Glomerellaceae</taxon>
        <taxon>Colletotrichum</taxon>
        <taxon>Colletotrichum graminicola species complex</taxon>
    </lineage>
</organism>
<dbReference type="InterPro" id="IPR011009">
    <property type="entry name" value="Kinase-like_dom_sf"/>
</dbReference>
<feature type="domain" description="Protein kinase" evidence="7">
    <location>
        <begin position="38"/>
        <end position="411"/>
    </location>
</feature>
<dbReference type="GO" id="GO:0043484">
    <property type="term" value="P:regulation of RNA splicing"/>
    <property type="evidence" value="ECO:0007669"/>
    <property type="project" value="TreeGrafter"/>
</dbReference>
<keyword evidence="2" id="KW-0808">Transferase</keyword>
<evidence type="ECO:0000313" key="9">
    <source>
        <dbReference type="Proteomes" id="UP001232148"/>
    </source>
</evidence>
<keyword evidence="4 8" id="KW-0418">Kinase</keyword>
<keyword evidence="1" id="KW-0723">Serine/threonine-protein kinase</keyword>
<dbReference type="Gene3D" id="3.30.200.20">
    <property type="entry name" value="Phosphorylase Kinase, domain 1"/>
    <property type="match status" value="1"/>
</dbReference>
<proteinExistence type="predicted"/>
<dbReference type="GO" id="GO:0005634">
    <property type="term" value="C:nucleus"/>
    <property type="evidence" value="ECO:0007669"/>
    <property type="project" value="TreeGrafter"/>
</dbReference>
<evidence type="ECO:0000313" key="8">
    <source>
        <dbReference type="EMBL" id="KAK2033219.1"/>
    </source>
</evidence>
<dbReference type="Pfam" id="PF00069">
    <property type="entry name" value="Pkinase"/>
    <property type="match status" value="2"/>
</dbReference>
<evidence type="ECO:0000256" key="3">
    <source>
        <dbReference type="ARBA" id="ARBA00022741"/>
    </source>
</evidence>
<dbReference type="PROSITE" id="PS00107">
    <property type="entry name" value="PROTEIN_KINASE_ATP"/>
    <property type="match status" value="1"/>
</dbReference>
<dbReference type="Gene3D" id="1.10.510.10">
    <property type="entry name" value="Transferase(Phosphotransferase) domain 1"/>
    <property type="match status" value="1"/>
</dbReference>
<dbReference type="PANTHER" id="PTHR45646">
    <property type="entry name" value="SERINE/THREONINE-PROTEIN KINASE DOA-RELATED"/>
    <property type="match status" value="1"/>
</dbReference>
<dbReference type="AlphaFoldDB" id="A0AAD9HSM5"/>
<dbReference type="InterPro" id="IPR051175">
    <property type="entry name" value="CLK_kinases"/>
</dbReference>
<name>A0AAD9HSM5_9PEZI</name>
<evidence type="ECO:0000256" key="4">
    <source>
        <dbReference type="ARBA" id="ARBA00022777"/>
    </source>
</evidence>
<evidence type="ECO:0000256" key="2">
    <source>
        <dbReference type="ARBA" id="ARBA00022679"/>
    </source>
</evidence>
<keyword evidence="9" id="KW-1185">Reference proteome</keyword>
<feature type="binding site" evidence="6">
    <location>
        <position position="67"/>
    </location>
    <ligand>
        <name>ATP</name>
        <dbReference type="ChEBI" id="CHEBI:30616"/>
    </ligand>
</feature>
<gene>
    <name evidence="8" type="ORF">LX32DRAFT_670685</name>
</gene>
<keyword evidence="3 6" id="KW-0547">Nucleotide-binding</keyword>
<dbReference type="SMART" id="SM00220">
    <property type="entry name" value="S_TKc"/>
    <property type="match status" value="1"/>
</dbReference>
<reference evidence="8" key="1">
    <citation type="submission" date="2021-06" db="EMBL/GenBank/DDBJ databases">
        <title>Comparative genomics, transcriptomics and evolutionary studies reveal genomic signatures of adaptation to plant cell wall in hemibiotrophic fungi.</title>
        <authorList>
            <consortium name="DOE Joint Genome Institute"/>
            <person name="Baroncelli R."/>
            <person name="Diaz J.F."/>
            <person name="Benocci T."/>
            <person name="Peng M."/>
            <person name="Battaglia E."/>
            <person name="Haridas S."/>
            <person name="Andreopoulos W."/>
            <person name="Labutti K."/>
            <person name="Pangilinan J."/>
            <person name="Floch G.L."/>
            <person name="Makela M.R."/>
            <person name="Henrissat B."/>
            <person name="Grigoriev I.V."/>
            <person name="Crouch J.A."/>
            <person name="De Vries R.P."/>
            <person name="Sukno S.A."/>
            <person name="Thon M.R."/>
        </authorList>
    </citation>
    <scope>NUCLEOTIDE SEQUENCE</scope>
    <source>
        <strain evidence="8">MAFF235873</strain>
    </source>
</reference>
<dbReference type="SUPFAM" id="SSF56112">
    <property type="entry name" value="Protein kinase-like (PK-like)"/>
    <property type="match status" value="1"/>
</dbReference>
<dbReference type="InterPro" id="IPR017441">
    <property type="entry name" value="Protein_kinase_ATP_BS"/>
</dbReference>
<dbReference type="PANTHER" id="PTHR45646:SF11">
    <property type="entry name" value="SERINE_THREONINE-PROTEIN KINASE DOA"/>
    <property type="match status" value="1"/>
</dbReference>